<feature type="non-terminal residue" evidence="8">
    <location>
        <position position="463"/>
    </location>
</feature>
<dbReference type="PANTHER" id="PTHR24286:SF384">
    <property type="entry name" value="P450, PUTATIVE (EUROFUNG)-RELATED"/>
    <property type="match status" value="1"/>
</dbReference>
<keyword evidence="2 7" id="KW-0349">Heme</keyword>
<keyword evidence="4" id="KW-0560">Oxidoreductase</keyword>
<dbReference type="KEGG" id="fcy:FRACYDRAFT_148367"/>
<keyword evidence="5 7" id="KW-0408">Iron</keyword>
<gene>
    <name evidence="8" type="ORF">FRACYDRAFT_148367</name>
</gene>
<dbReference type="SUPFAM" id="SSF48264">
    <property type="entry name" value="Cytochrome P450"/>
    <property type="match status" value="1"/>
</dbReference>
<evidence type="ECO:0000256" key="5">
    <source>
        <dbReference type="ARBA" id="ARBA00023004"/>
    </source>
</evidence>
<evidence type="ECO:0000256" key="4">
    <source>
        <dbReference type="ARBA" id="ARBA00023002"/>
    </source>
</evidence>
<sequence>IPPGGLGCPFVGSAFMLGNSKDYGNGGFYRKQSKALGEKLGGVVPKIWKYYFMGKSMAVVSGGGTFQKVLGMEFDGALSSSGAELLDKGLMPLKSLLFEVDKQRHLYLRRLVGSALTAAAVSAAAPTLQTAAEEQVTRILAQNGRKIKFSQICTDYTLDLAWRQILGLQFSSEEEVSIFEKNVATWIEGILSLRVLFRVAVKSSPGYFARDKVISKIEERIDQLLENGPDNKSTLSGMVFAMDDEDNDNNASSKKKKMTNKRLSRKEIIDNALILIFAGSETSASILTNAMMFLGLHPTVWKKLVEEQKQLQQLHGDDTLTTQILDVSSAPFLDAVLKETLRMRTLIGGIPRKALTDIEVDGVTIPRGFLVDPSLLLTHEEDPSTKLPNAEHLDAIKGFHPERWLSNDNNNSEYKEPSSDWYVPYGSGPRYCLGRNLAQAEMKIFLATMARKIDFPRLDMIPD</sequence>
<keyword evidence="3 7" id="KW-0479">Metal-binding</keyword>
<evidence type="ECO:0000313" key="9">
    <source>
        <dbReference type="Proteomes" id="UP000095751"/>
    </source>
</evidence>
<reference evidence="8 9" key="1">
    <citation type="submission" date="2016-09" db="EMBL/GenBank/DDBJ databases">
        <title>Extensive genetic diversity and differential bi-allelic expression allows diatom success in the polar Southern Ocean.</title>
        <authorList>
            <consortium name="DOE Joint Genome Institute"/>
            <person name="Mock T."/>
            <person name="Otillar R.P."/>
            <person name="Strauss J."/>
            <person name="Dupont C."/>
            <person name="Frickenhaus S."/>
            <person name="Maumus F."/>
            <person name="Mcmullan M."/>
            <person name="Sanges R."/>
            <person name="Schmutz J."/>
            <person name="Toseland A."/>
            <person name="Valas R."/>
            <person name="Veluchamy A."/>
            <person name="Ward B.J."/>
            <person name="Allen A."/>
            <person name="Barry K."/>
            <person name="Falciatore A."/>
            <person name="Ferrante M."/>
            <person name="Fortunato A.E."/>
            <person name="Gloeckner G."/>
            <person name="Gruber A."/>
            <person name="Hipkin R."/>
            <person name="Janech M."/>
            <person name="Kroth P."/>
            <person name="Leese F."/>
            <person name="Lindquist E."/>
            <person name="Lyon B.R."/>
            <person name="Martin J."/>
            <person name="Mayer C."/>
            <person name="Parker M."/>
            <person name="Quesneville H."/>
            <person name="Raymond J."/>
            <person name="Uhlig C."/>
            <person name="Valentin K.U."/>
            <person name="Worden A.Z."/>
            <person name="Armbrust E.V."/>
            <person name="Bowler C."/>
            <person name="Green B."/>
            <person name="Moulton V."/>
            <person name="Van Oosterhout C."/>
            <person name="Grigoriev I."/>
        </authorList>
    </citation>
    <scope>NUCLEOTIDE SEQUENCE [LARGE SCALE GENOMIC DNA]</scope>
    <source>
        <strain evidence="8 9">CCMP1102</strain>
    </source>
</reference>
<evidence type="ECO:0000256" key="3">
    <source>
        <dbReference type="ARBA" id="ARBA00022723"/>
    </source>
</evidence>
<organism evidence="8 9">
    <name type="scientific">Fragilariopsis cylindrus CCMP1102</name>
    <dbReference type="NCBI Taxonomy" id="635003"/>
    <lineage>
        <taxon>Eukaryota</taxon>
        <taxon>Sar</taxon>
        <taxon>Stramenopiles</taxon>
        <taxon>Ochrophyta</taxon>
        <taxon>Bacillariophyta</taxon>
        <taxon>Bacillariophyceae</taxon>
        <taxon>Bacillariophycidae</taxon>
        <taxon>Bacillariales</taxon>
        <taxon>Bacillariaceae</taxon>
        <taxon>Fragilariopsis</taxon>
    </lineage>
</organism>
<proteinExistence type="inferred from homology"/>
<dbReference type="GO" id="GO:0005506">
    <property type="term" value="F:iron ion binding"/>
    <property type="evidence" value="ECO:0007669"/>
    <property type="project" value="InterPro"/>
</dbReference>
<name>A0A1E7EKT3_9STRA</name>
<keyword evidence="6" id="KW-0503">Monooxygenase</keyword>
<dbReference type="Pfam" id="PF00067">
    <property type="entry name" value="p450"/>
    <property type="match status" value="1"/>
</dbReference>
<feature type="non-terminal residue" evidence="8">
    <location>
        <position position="1"/>
    </location>
</feature>
<accession>A0A1E7EKT3</accession>
<dbReference type="GO" id="GO:0020037">
    <property type="term" value="F:heme binding"/>
    <property type="evidence" value="ECO:0007669"/>
    <property type="project" value="InterPro"/>
</dbReference>
<evidence type="ECO:0000256" key="7">
    <source>
        <dbReference type="PIRSR" id="PIRSR602401-1"/>
    </source>
</evidence>
<dbReference type="InParanoid" id="A0A1E7EKT3"/>
<dbReference type="PANTHER" id="PTHR24286">
    <property type="entry name" value="CYTOCHROME P450 26"/>
    <property type="match status" value="1"/>
</dbReference>
<evidence type="ECO:0000256" key="1">
    <source>
        <dbReference type="ARBA" id="ARBA00010617"/>
    </source>
</evidence>
<comment type="similarity">
    <text evidence="1">Belongs to the cytochrome P450 family.</text>
</comment>
<protein>
    <submittedName>
        <fullName evidence="8">Cytochrome P450</fullName>
    </submittedName>
</protein>
<evidence type="ECO:0000256" key="2">
    <source>
        <dbReference type="ARBA" id="ARBA00022617"/>
    </source>
</evidence>
<dbReference type="OrthoDB" id="6480556at2759"/>
<keyword evidence="9" id="KW-1185">Reference proteome</keyword>
<dbReference type="InterPro" id="IPR002401">
    <property type="entry name" value="Cyt_P450_E_grp-I"/>
</dbReference>
<evidence type="ECO:0000256" key="6">
    <source>
        <dbReference type="ARBA" id="ARBA00023033"/>
    </source>
</evidence>
<dbReference type="PRINTS" id="PR00463">
    <property type="entry name" value="EP450I"/>
</dbReference>
<dbReference type="Gene3D" id="1.10.630.10">
    <property type="entry name" value="Cytochrome P450"/>
    <property type="match status" value="1"/>
</dbReference>
<dbReference type="AlphaFoldDB" id="A0A1E7EKT3"/>
<dbReference type="GO" id="GO:0004497">
    <property type="term" value="F:monooxygenase activity"/>
    <property type="evidence" value="ECO:0007669"/>
    <property type="project" value="UniProtKB-KW"/>
</dbReference>
<dbReference type="CDD" id="cd00302">
    <property type="entry name" value="cytochrome_P450"/>
    <property type="match status" value="1"/>
</dbReference>
<dbReference type="GO" id="GO:0016125">
    <property type="term" value="P:sterol metabolic process"/>
    <property type="evidence" value="ECO:0007669"/>
    <property type="project" value="TreeGrafter"/>
</dbReference>
<dbReference type="InterPro" id="IPR001128">
    <property type="entry name" value="Cyt_P450"/>
</dbReference>
<evidence type="ECO:0000313" key="8">
    <source>
        <dbReference type="EMBL" id="OEU06496.1"/>
    </source>
</evidence>
<comment type="cofactor">
    <cofactor evidence="7">
        <name>heme</name>
        <dbReference type="ChEBI" id="CHEBI:30413"/>
    </cofactor>
</comment>
<dbReference type="EMBL" id="KV784408">
    <property type="protein sequence ID" value="OEU06496.1"/>
    <property type="molecule type" value="Genomic_DNA"/>
</dbReference>
<dbReference type="PRINTS" id="PR00385">
    <property type="entry name" value="P450"/>
</dbReference>
<feature type="binding site" description="axial binding residue" evidence="7">
    <location>
        <position position="432"/>
    </location>
    <ligand>
        <name>heme</name>
        <dbReference type="ChEBI" id="CHEBI:30413"/>
    </ligand>
    <ligandPart>
        <name>Fe</name>
        <dbReference type="ChEBI" id="CHEBI:18248"/>
    </ligandPart>
</feature>
<dbReference type="GO" id="GO:0016705">
    <property type="term" value="F:oxidoreductase activity, acting on paired donors, with incorporation or reduction of molecular oxygen"/>
    <property type="evidence" value="ECO:0007669"/>
    <property type="project" value="InterPro"/>
</dbReference>
<dbReference type="Proteomes" id="UP000095751">
    <property type="component" value="Unassembled WGS sequence"/>
</dbReference>
<dbReference type="InterPro" id="IPR036396">
    <property type="entry name" value="Cyt_P450_sf"/>
</dbReference>